<dbReference type="PANTHER" id="PTHR43115">
    <property type="entry name" value="DEHYDROGENASE/REDUCTASE SDR FAMILY MEMBER 11"/>
    <property type="match status" value="1"/>
</dbReference>
<evidence type="ECO:0000256" key="3">
    <source>
        <dbReference type="RuleBase" id="RU000363"/>
    </source>
</evidence>
<keyword evidence="5" id="KW-1185">Reference proteome</keyword>
<evidence type="ECO:0000256" key="2">
    <source>
        <dbReference type="ARBA" id="ARBA00023002"/>
    </source>
</evidence>
<dbReference type="STRING" id="543379.A0A232F061"/>
<dbReference type="GO" id="GO:0016616">
    <property type="term" value="F:oxidoreductase activity, acting on the CH-OH group of donors, NAD or NADP as acceptor"/>
    <property type="evidence" value="ECO:0007669"/>
    <property type="project" value="UniProtKB-ARBA"/>
</dbReference>
<dbReference type="FunFam" id="3.40.50.720:FF:000047">
    <property type="entry name" value="NADP-dependent L-serine/L-allo-threonine dehydrogenase"/>
    <property type="match status" value="1"/>
</dbReference>
<dbReference type="InterPro" id="IPR002347">
    <property type="entry name" value="SDR_fam"/>
</dbReference>
<dbReference type="Gene3D" id="3.40.50.720">
    <property type="entry name" value="NAD(P)-binding Rossmann-like Domain"/>
    <property type="match status" value="1"/>
</dbReference>
<evidence type="ECO:0000313" key="5">
    <source>
        <dbReference type="Proteomes" id="UP000215335"/>
    </source>
</evidence>
<dbReference type="EMBL" id="NNAY01001450">
    <property type="protein sequence ID" value="OXU23943.1"/>
    <property type="molecule type" value="Genomic_DNA"/>
</dbReference>
<protein>
    <recommendedName>
        <fullName evidence="6">Dehydrogenase</fullName>
    </recommendedName>
</protein>
<gene>
    <name evidence="4" type="ORF">TSAR_010139</name>
</gene>
<dbReference type="Pfam" id="PF00106">
    <property type="entry name" value="adh_short"/>
    <property type="match status" value="1"/>
</dbReference>
<dbReference type="InterPro" id="IPR036291">
    <property type="entry name" value="NAD(P)-bd_dom_sf"/>
</dbReference>
<reference evidence="4 5" key="1">
    <citation type="journal article" date="2017" name="Curr. Biol.">
        <title>The Evolution of Venom by Co-option of Single-Copy Genes.</title>
        <authorList>
            <person name="Martinson E.O."/>
            <person name="Mrinalini"/>
            <person name="Kelkar Y.D."/>
            <person name="Chang C.H."/>
            <person name="Werren J.H."/>
        </authorList>
    </citation>
    <scope>NUCLEOTIDE SEQUENCE [LARGE SCALE GENOMIC DNA]</scope>
    <source>
        <strain evidence="4 5">Alberta</strain>
        <tissue evidence="4">Whole body</tissue>
    </source>
</reference>
<dbReference type="AlphaFoldDB" id="A0A232F061"/>
<comment type="similarity">
    <text evidence="1 3">Belongs to the short-chain dehydrogenases/reductases (SDR) family.</text>
</comment>
<accession>A0A232F061</accession>
<evidence type="ECO:0000256" key="1">
    <source>
        <dbReference type="ARBA" id="ARBA00006484"/>
    </source>
</evidence>
<dbReference type="OrthoDB" id="1933717at2759"/>
<keyword evidence="2" id="KW-0560">Oxidoreductase</keyword>
<dbReference type="PRINTS" id="PR00081">
    <property type="entry name" value="GDHRDH"/>
</dbReference>
<evidence type="ECO:0000313" key="4">
    <source>
        <dbReference type="EMBL" id="OXU23943.1"/>
    </source>
</evidence>
<dbReference type="PRINTS" id="PR00080">
    <property type="entry name" value="SDRFAMILY"/>
</dbReference>
<name>A0A232F061_9HYME</name>
<proteinExistence type="inferred from homology"/>
<comment type="caution">
    <text evidence="4">The sequence shown here is derived from an EMBL/GenBank/DDBJ whole genome shotgun (WGS) entry which is preliminary data.</text>
</comment>
<dbReference type="SUPFAM" id="SSF51735">
    <property type="entry name" value="NAD(P)-binding Rossmann-fold domains"/>
    <property type="match status" value="1"/>
</dbReference>
<sequence length="247" mass="26933">MYRWAGKVAVIAGASSGIGLATAKALVNHGLIVVGLARRKSKMESDMKDAKGNGRFYPLECDISNEKQIGEAFAWVKKNLNSVHILINSAGIQRAGKVTDLSFSELKQIVDINFIGLLYCSKVATTIMKEGGEESHIIMINSVVGHRLSQIPSEHSTNIYAATKFAVRALANILEKESYGGNIRVTNISPGAVKTEMTDKIAEDIPQINQLDFLNPEDIVDAIVYILGTPPRVQIEELVIKPLKAPY</sequence>
<evidence type="ECO:0008006" key="6">
    <source>
        <dbReference type="Google" id="ProtNLM"/>
    </source>
</evidence>
<dbReference type="Proteomes" id="UP000215335">
    <property type="component" value="Unassembled WGS sequence"/>
</dbReference>
<dbReference type="PANTHER" id="PTHR43115:SF4">
    <property type="entry name" value="DEHYDROGENASE_REDUCTASE SDR FAMILY MEMBER 11"/>
    <property type="match status" value="1"/>
</dbReference>
<organism evidence="4 5">
    <name type="scientific">Trichomalopsis sarcophagae</name>
    <dbReference type="NCBI Taxonomy" id="543379"/>
    <lineage>
        <taxon>Eukaryota</taxon>
        <taxon>Metazoa</taxon>
        <taxon>Ecdysozoa</taxon>
        <taxon>Arthropoda</taxon>
        <taxon>Hexapoda</taxon>
        <taxon>Insecta</taxon>
        <taxon>Pterygota</taxon>
        <taxon>Neoptera</taxon>
        <taxon>Endopterygota</taxon>
        <taxon>Hymenoptera</taxon>
        <taxon>Apocrita</taxon>
        <taxon>Proctotrupomorpha</taxon>
        <taxon>Chalcidoidea</taxon>
        <taxon>Pteromalidae</taxon>
        <taxon>Pteromalinae</taxon>
        <taxon>Trichomalopsis</taxon>
    </lineage>
</organism>